<feature type="transmembrane region" description="Helical" evidence="14">
    <location>
        <begin position="62"/>
        <end position="82"/>
    </location>
</feature>
<evidence type="ECO:0000256" key="10">
    <source>
        <dbReference type="ARBA" id="ARBA00023136"/>
    </source>
</evidence>
<dbReference type="Pfam" id="PF10277">
    <property type="entry name" value="Frag1"/>
    <property type="match status" value="1"/>
</dbReference>
<feature type="transmembrane region" description="Helical" evidence="14">
    <location>
        <begin position="94"/>
        <end position="112"/>
    </location>
</feature>
<comment type="subcellular location">
    <subcellularLocation>
        <location evidence="3">Cell membrane</location>
        <topology evidence="3">Multi-pass membrane protein</topology>
    </subcellularLocation>
    <subcellularLocation>
        <location evidence="2">Cytoplasmic vesicle</location>
        <location evidence="2">Autophagosome membrane</location>
        <topology evidence="2">Multi-pass membrane protein</topology>
    </subcellularLocation>
    <subcellularLocation>
        <location evidence="1">Endosome membrane</location>
        <topology evidence="1">Multi-pass membrane protein</topology>
    </subcellularLocation>
</comment>
<feature type="transmembrane region" description="Helical" evidence="14">
    <location>
        <begin position="124"/>
        <end position="141"/>
    </location>
</feature>
<proteinExistence type="inferred from homology"/>
<feature type="transmembrane region" description="Helical" evidence="14">
    <location>
        <begin position="161"/>
        <end position="181"/>
    </location>
</feature>
<evidence type="ECO:0000256" key="4">
    <source>
        <dbReference type="ARBA" id="ARBA00006565"/>
    </source>
</evidence>
<dbReference type="PANTHER" id="PTHR21324">
    <property type="entry name" value="FASTING-INDUCIBLE INTEGRAL MEMBRANE PROTEIN TM6P1-RELATED"/>
    <property type="match status" value="1"/>
</dbReference>
<keyword evidence="11" id="KW-0325">Glycoprotein</keyword>
<keyword evidence="17" id="KW-1185">Reference proteome</keyword>
<comment type="caution">
    <text evidence="16">The sequence shown here is derived from an EMBL/GenBank/DDBJ whole genome shotgun (WGS) entry which is preliminary data.</text>
</comment>
<keyword evidence="9" id="KW-0072">Autophagy</keyword>
<gene>
    <name evidence="16" type="ORF">RIMI_LOCUS1366708</name>
</gene>
<keyword evidence="8 14" id="KW-1133">Transmembrane helix</keyword>
<feature type="domain" description="CWH43-like N-terminal" evidence="15">
    <location>
        <begin position="13"/>
        <end position="211"/>
    </location>
</feature>
<sequence>MHLGFLSNEMWAWALLPIFLAVFATAGIWVVYAMAVSNGSVNLEEGFPYISACGSYPPQSCIFGQVLNVGAMLVVWICVIRFQQIRDYGCHSHVNSVGLALGFLCALGTSMVGNFQQSSQLETHLIGAFLAFVIGIVYFWLQTYLTYRVKPRHGGKWIGPLRFILTLLATVSIILMIVFVSKQMKSTAAIWEWILAIILFLLFGLFCVDYWYLEGHFFHVKKRRVVVPNEVQVSSVSLSL</sequence>
<evidence type="ECO:0000259" key="15">
    <source>
        <dbReference type="Pfam" id="PF10277"/>
    </source>
</evidence>
<evidence type="ECO:0000256" key="2">
    <source>
        <dbReference type="ARBA" id="ARBA00004542"/>
    </source>
</evidence>
<name>A0ABN9KRD5_9NEOB</name>
<accession>A0ABN9KRD5</accession>
<evidence type="ECO:0000256" key="9">
    <source>
        <dbReference type="ARBA" id="ARBA00023006"/>
    </source>
</evidence>
<reference evidence="16" key="1">
    <citation type="submission" date="2023-07" db="EMBL/GenBank/DDBJ databases">
        <authorList>
            <person name="Stuckert A."/>
        </authorList>
    </citation>
    <scope>NUCLEOTIDE SEQUENCE</scope>
</reference>
<feature type="transmembrane region" description="Helical" evidence="14">
    <location>
        <begin position="12"/>
        <end position="35"/>
    </location>
</feature>
<evidence type="ECO:0000313" key="16">
    <source>
        <dbReference type="EMBL" id="CAJ0920797.1"/>
    </source>
</evidence>
<evidence type="ECO:0000256" key="12">
    <source>
        <dbReference type="ARBA" id="ARBA00023329"/>
    </source>
</evidence>
<dbReference type="EMBL" id="CAUEEQ010001769">
    <property type="protein sequence ID" value="CAJ0920797.1"/>
    <property type="molecule type" value="Genomic_DNA"/>
</dbReference>
<evidence type="ECO:0000256" key="3">
    <source>
        <dbReference type="ARBA" id="ARBA00004651"/>
    </source>
</evidence>
<keyword evidence="10 14" id="KW-0472">Membrane</keyword>
<evidence type="ECO:0000256" key="11">
    <source>
        <dbReference type="ARBA" id="ARBA00023180"/>
    </source>
</evidence>
<comment type="function">
    <text evidence="13">Modulator of macroautophagy that causes accumulation of autophagosomes under basal conditions and enhances autophagic flux. Represses cell death and promotes long-term clonogenic survival of cells grown in the absence of glucose in a macroautophagy-independent manner. May have some role in extracellular matrix engulfment or growth factor receptor recycling, both of which can modulate cell survival.</text>
</comment>
<dbReference type="InterPro" id="IPR019402">
    <property type="entry name" value="CWH43_N"/>
</dbReference>
<keyword evidence="6 14" id="KW-0812">Transmembrane</keyword>
<feature type="transmembrane region" description="Helical" evidence="14">
    <location>
        <begin position="193"/>
        <end position="213"/>
    </location>
</feature>
<protein>
    <recommendedName>
        <fullName evidence="15">CWH43-like N-terminal domain-containing protein</fullName>
    </recommendedName>
</protein>
<evidence type="ECO:0000256" key="14">
    <source>
        <dbReference type="SAM" id="Phobius"/>
    </source>
</evidence>
<evidence type="ECO:0000256" key="8">
    <source>
        <dbReference type="ARBA" id="ARBA00022989"/>
    </source>
</evidence>
<keyword evidence="12" id="KW-0968">Cytoplasmic vesicle</keyword>
<dbReference type="PANTHER" id="PTHR21324:SF3">
    <property type="entry name" value="MODULATOR OF MACROAUTOPHAGY TMEM150B"/>
    <property type="match status" value="1"/>
</dbReference>
<keyword evidence="7" id="KW-0967">Endosome</keyword>
<dbReference type="InterPro" id="IPR050911">
    <property type="entry name" value="DRAM/TMEM150_Autophagy_Mod"/>
</dbReference>
<dbReference type="Proteomes" id="UP001176940">
    <property type="component" value="Unassembled WGS sequence"/>
</dbReference>
<evidence type="ECO:0000256" key="7">
    <source>
        <dbReference type="ARBA" id="ARBA00022753"/>
    </source>
</evidence>
<organism evidence="16 17">
    <name type="scientific">Ranitomeya imitator</name>
    <name type="common">mimic poison frog</name>
    <dbReference type="NCBI Taxonomy" id="111125"/>
    <lineage>
        <taxon>Eukaryota</taxon>
        <taxon>Metazoa</taxon>
        <taxon>Chordata</taxon>
        <taxon>Craniata</taxon>
        <taxon>Vertebrata</taxon>
        <taxon>Euteleostomi</taxon>
        <taxon>Amphibia</taxon>
        <taxon>Batrachia</taxon>
        <taxon>Anura</taxon>
        <taxon>Neobatrachia</taxon>
        <taxon>Hyloidea</taxon>
        <taxon>Dendrobatidae</taxon>
        <taxon>Dendrobatinae</taxon>
        <taxon>Ranitomeya</taxon>
    </lineage>
</organism>
<comment type="similarity">
    <text evidence="4">Belongs to the DRAM/TMEM150 family.</text>
</comment>
<evidence type="ECO:0000256" key="5">
    <source>
        <dbReference type="ARBA" id="ARBA00022475"/>
    </source>
</evidence>
<evidence type="ECO:0000256" key="1">
    <source>
        <dbReference type="ARBA" id="ARBA00004337"/>
    </source>
</evidence>
<keyword evidence="5" id="KW-1003">Cell membrane</keyword>
<evidence type="ECO:0000313" key="17">
    <source>
        <dbReference type="Proteomes" id="UP001176940"/>
    </source>
</evidence>
<evidence type="ECO:0000256" key="6">
    <source>
        <dbReference type="ARBA" id="ARBA00022692"/>
    </source>
</evidence>
<evidence type="ECO:0000256" key="13">
    <source>
        <dbReference type="ARBA" id="ARBA00045144"/>
    </source>
</evidence>